<gene>
    <name evidence="6" type="ordered locus">TERTU_1691</name>
</gene>
<evidence type="ECO:0000256" key="1">
    <source>
        <dbReference type="ARBA" id="ARBA00004613"/>
    </source>
</evidence>
<feature type="signal peptide" evidence="4">
    <location>
        <begin position="1"/>
        <end position="31"/>
    </location>
</feature>
<dbReference type="InterPro" id="IPR050909">
    <property type="entry name" value="Bact_Autotransporter_VF"/>
</dbReference>
<dbReference type="STRING" id="377629.TERTU_1691"/>
<accession>C5BU33</accession>
<dbReference type="HOGENOM" id="CLU_1502775_0_0_6"/>
<evidence type="ECO:0000256" key="4">
    <source>
        <dbReference type="SAM" id="SignalP"/>
    </source>
</evidence>
<evidence type="ECO:0000259" key="5">
    <source>
        <dbReference type="SMART" id="SM00912"/>
    </source>
</evidence>
<dbReference type="InterPro" id="IPR011050">
    <property type="entry name" value="Pectin_lyase_fold/virulence"/>
</dbReference>
<dbReference type="PANTHER" id="PTHR12338">
    <property type="entry name" value="AUTOTRANSPORTER"/>
    <property type="match status" value="1"/>
</dbReference>
<dbReference type="KEGG" id="ttu:TERTU_1691"/>
<dbReference type="Gene3D" id="2.160.20.10">
    <property type="entry name" value="Single-stranded right-handed beta-helix, Pectin lyase-like"/>
    <property type="match status" value="1"/>
</dbReference>
<comment type="subcellular location">
    <subcellularLocation>
        <location evidence="1">Secreted</location>
    </subcellularLocation>
</comment>
<reference evidence="6 7" key="1">
    <citation type="journal article" date="2009" name="PLoS ONE">
        <title>The complete genome of Teredinibacter turnerae T7901: an intracellular endosymbiont of marine wood-boring bivalves (shipworms).</title>
        <authorList>
            <person name="Yang J.C."/>
            <person name="Madupu R."/>
            <person name="Durkin A.S."/>
            <person name="Ekborg N.A."/>
            <person name="Pedamallu C.S."/>
            <person name="Hostetler J.B."/>
            <person name="Radune D."/>
            <person name="Toms B.S."/>
            <person name="Henrissat B."/>
            <person name="Coutinho P.M."/>
            <person name="Schwarz S."/>
            <person name="Field L."/>
            <person name="Trindade-Silva A.E."/>
            <person name="Soares C.A.G."/>
            <person name="Elshahawi S."/>
            <person name="Hanora A."/>
            <person name="Schmidt E.W."/>
            <person name="Haygood M.G."/>
            <person name="Posfai J."/>
            <person name="Benner J."/>
            <person name="Madinger C."/>
            <person name="Nove J."/>
            <person name="Anton B."/>
            <person name="Chaudhary K."/>
            <person name="Foster J."/>
            <person name="Holman A."/>
            <person name="Kumar S."/>
            <person name="Lessard P.A."/>
            <person name="Luyten Y.A."/>
            <person name="Slatko B."/>
            <person name="Wood N."/>
            <person name="Wu B."/>
            <person name="Teplitski M."/>
            <person name="Mougous J.D."/>
            <person name="Ward N."/>
            <person name="Eisen J.A."/>
            <person name="Badger J.H."/>
            <person name="Distel D.L."/>
        </authorList>
    </citation>
    <scope>NUCLEOTIDE SEQUENCE [LARGE SCALE GENOMIC DNA]</scope>
    <source>
        <strain evidence="7">ATCC 39867 / T7901</strain>
    </source>
</reference>
<evidence type="ECO:0000256" key="2">
    <source>
        <dbReference type="ARBA" id="ARBA00022525"/>
    </source>
</evidence>
<proteinExistence type="predicted"/>
<dbReference type="Proteomes" id="UP000009080">
    <property type="component" value="Chromosome"/>
</dbReference>
<dbReference type="SUPFAM" id="SSF51126">
    <property type="entry name" value="Pectin lyase-like"/>
    <property type="match status" value="1"/>
</dbReference>
<dbReference type="NCBIfam" id="TIGR01901">
    <property type="entry name" value="adhes_NPXG"/>
    <property type="match status" value="1"/>
</dbReference>
<dbReference type="EMBL" id="CP001614">
    <property type="protein sequence ID" value="ACR14585.1"/>
    <property type="molecule type" value="Genomic_DNA"/>
</dbReference>
<feature type="domain" description="Filamentous haemagglutinin FhaB/tRNA nuclease CdiA-like TPS" evidence="5">
    <location>
        <begin position="29"/>
        <end position="141"/>
    </location>
</feature>
<dbReference type="Pfam" id="PF05860">
    <property type="entry name" value="TPS"/>
    <property type="match status" value="1"/>
</dbReference>
<protein>
    <submittedName>
        <fullName evidence="6">Hemagglutination activity domain protein</fullName>
    </submittedName>
</protein>
<dbReference type="PANTHER" id="PTHR12338:SF8">
    <property type="entry name" value="HEME_HEMOPEXIN-BINDING PROTEIN"/>
    <property type="match status" value="1"/>
</dbReference>
<name>C5BU33_TERTT</name>
<dbReference type="GO" id="GO:0005576">
    <property type="term" value="C:extracellular region"/>
    <property type="evidence" value="ECO:0007669"/>
    <property type="project" value="UniProtKB-SubCell"/>
</dbReference>
<dbReference type="InterPro" id="IPR012334">
    <property type="entry name" value="Pectin_lyas_fold"/>
</dbReference>
<dbReference type="OrthoDB" id="5706214at2"/>
<keyword evidence="3 4" id="KW-0732">Signal</keyword>
<evidence type="ECO:0000256" key="3">
    <source>
        <dbReference type="ARBA" id="ARBA00022729"/>
    </source>
</evidence>
<dbReference type="RefSeq" id="WP_015820699.1">
    <property type="nucleotide sequence ID" value="NC_012997.1"/>
</dbReference>
<evidence type="ECO:0000313" key="7">
    <source>
        <dbReference type="Proteomes" id="UP000009080"/>
    </source>
</evidence>
<sequence length="179" mass="18575">MKNTRKWDQQKGFKLSCLALAVQMASGLVIAGPEGGTVTGGTGSISNAGNTTTITQQTDRMAIDWQSYDVAANERVQYIQPSSSSISLNRILSNRGSQIHGQIDANGQVFLINPHGIIFGEGASVNVGGLLASGLNIRTDDFLNGEFALEGISGTEGAVVNHGLIDVALSDVMSPVGAG</sequence>
<keyword evidence="7" id="KW-1185">Reference proteome</keyword>
<keyword evidence="2" id="KW-0964">Secreted</keyword>
<dbReference type="eggNOG" id="COG3210">
    <property type="taxonomic scope" value="Bacteria"/>
</dbReference>
<feature type="chain" id="PRO_5002947154" evidence="4">
    <location>
        <begin position="32"/>
        <end position="179"/>
    </location>
</feature>
<dbReference type="AlphaFoldDB" id="C5BU33"/>
<evidence type="ECO:0000313" key="6">
    <source>
        <dbReference type="EMBL" id="ACR14585.1"/>
    </source>
</evidence>
<organism evidence="6 7">
    <name type="scientific">Teredinibacter turnerae (strain ATCC 39867 / T7901)</name>
    <dbReference type="NCBI Taxonomy" id="377629"/>
    <lineage>
        <taxon>Bacteria</taxon>
        <taxon>Pseudomonadati</taxon>
        <taxon>Pseudomonadota</taxon>
        <taxon>Gammaproteobacteria</taxon>
        <taxon>Cellvibrionales</taxon>
        <taxon>Cellvibrionaceae</taxon>
        <taxon>Teredinibacter</taxon>
    </lineage>
</organism>
<dbReference type="InterPro" id="IPR008638">
    <property type="entry name" value="FhaB/CdiA-like_TPS"/>
</dbReference>
<dbReference type="SMART" id="SM00912">
    <property type="entry name" value="Haemagg_act"/>
    <property type="match status" value="1"/>
</dbReference>